<dbReference type="KEGG" id="many:MANY_02170"/>
<keyword evidence="2" id="KW-1185">Reference proteome</keyword>
<evidence type="ECO:0000313" key="1">
    <source>
        <dbReference type="EMBL" id="BBZ74880.1"/>
    </source>
</evidence>
<accession>A0A6N4VZ35</accession>
<dbReference type="AlphaFoldDB" id="A0A6N4VZ35"/>
<organism evidence="1 2">
    <name type="scientific">Mycolicibacterium anyangense</name>
    <dbReference type="NCBI Taxonomy" id="1431246"/>
    <lineage>
        <taxon>Bacteria</taxon>
        <taxon>Bacillati</taxon>
        <taxon>Actinomycetota</taxon>
        <taxon>Actinomycetes</taxon>
        <taxon>Mycobacteriales</taxon>
        <taxon>Mycobacteriaceae</taxon>
        <taxon>Mycolicibacterium</taxon>
    </lineage>
</organism>
<gene>
    <name evidence="1" type="ORF">MANY_02170</name>
</gene>
<dbReference type="RefSeq" id="WP_163802438.1">
    <property type="nucleotide sequence ID" value="NZ_AP022620.1"/>
</dbReference>
<dbReference type="Proteomes" id="UP000467249">
    <property type="component" value="Chromosome"/>
</dbReference>
<evidence type="ECO:0000313" key="2">
    <source>
        <dbReference type="Proteomes" id="UP000467249"/>
    </source>
</evidence>
<proteinExistence type="predicted"/>
<protein>
    <submittedName>
        <fullName evidence="1">Uncharacterized protein</fullName>
    </submittedName>
</protein>
<name>A0A6N4VZ35_9MYCO</name>
<reference evidence="1 2" key="1">
    <citation type="journal article" date="2019" name="Emerg. Microbes Infect.">
        <title>Comprehensive subspecies identification of 175 nontuberculous mycobacteria species based on 7547 genomic profiles.</title>
        <authorList>
            <person name="Matsumoto Y."/>
            <person name="Kinjo T."/>
            <person name="Motooka D."/>
            <person name="Nabeya D."/>
            <person name="Jung N."/>
            <person name="Uechi K."/>
            <person name="Horii T."/>
            <person name="Iida T."/>
            <person name="Fujita J."/>
            <person name="Nakamura S."/>
        </authorList>
    </citation>
    <scope>NUCLEOTIDE SEQUENCE [LARGE SCALE GENOMIC DNA]</scope>
    <source>
        <strain evidence="1 2">JCM 30275</strain>
    </source>
</reference>
<dbReference type="EMBL" id="AP022620">
    <property type="protein sequence ID" value="BBZ74880.1"/>
    <property type="molecule type" value="Genomic_DNA"/>
</dbReference>
<sequence>MIKYEWRTELSAAEADELRDVLQRASEYDAEPGYSTIDFASVAQSMAEQDSKDCHLVIWMLPHATALAEPDEPERIAGLVRLQHTGSGCADGTAVIDPRLRSIGIMTLLTEQLGLDTTGPTGWVGTGAHTISCWARGNHPAAGRLSNRFLVPRTRQVWQLIRGTDPDPELAGAPVLEPAAATGAGTSWTLREAGRALGTATLSSVTFDSEEFGVCSVISDIEFSPSAPAGALRRLLYGISVIAHEAGRTGVVVNVDSNDPALVNAARLAGFHHDRTDVRYQLGGTP</sequence>
<dbReference type="Gene3D" id="3.40.630.30">
    <property type="match status" value="1"/>
</dbReference>